<reference evidence="1 2" key="1">
    <citation type="journal article" date="2016" name="Nat. Commun.">
        <title>Thousands of microbial genomes shed light on interconnected biogeochemical processes in an aquifer system.</title>
        <authorList>
            <person name="Anantharaman K."/>
            <person name="Brown C.T."/>
            <person name="Hug L.A."/>
            <person name="Sharon I."/>
            <person name="Castelle C.J."/>
            <person name="Probst A.J."/>
            <person name="Thomas B.C."/>
            <person name="Singh A."/>
            <person name="Wilkins M.J."/>
            <person name="Karaoz U."/>
            <person name="Brodie E.L."/>
            <person name="Williams K.H."/>
            <person name="Hubbard S.S."/>
            <person name="Banfield J.F."/>
        </authorList>
    </citation>
    <scope>NUCLEOTIDE SEQUENCE [LARGE SCALE GENOMIC DNA]</scope>
</reference>
<organism evidence="1 2">
    <name type="scientific">Candidatus Ryanbacteria bacterium RIFCSPHIGHO2_01_FULL_45_22</name>
    <dbReference type="NCBI Taxonomy" id="1802114"/>
    <lineage>
        <taxon>Bacteria</taxon>
        <taxon>Candidatus Ryaniibacteriota</taxon>
    </lineage>
</organism>
<dbReference type="STRING" id="1802114.A2719_02025"/>
<sequence>MKARVCDDVTPLDLLEFKERGFAVFRTAHVGNQYPSNLFLAAIGIPVAQFDRTVFAKDSNYHPAVEIQGGWQKRILDDGQDGLLVPYGTSYGEKTPAQHHYQVFKSLFPTLVYTDSECLLGTARDRVEKLIEFIASKYPASFDRYVLPCGCMVTLYIDGAVCLAHGCQHSPKVVFSTADLGGRAVQLLEELVQLVTREGSVTKKHGGAVPRLSLLFVIQLMTSFWMTDHDHVFDLSGPDMVRYTFGGDFLWDLKNMWARAMKAPIAKNVPGLTFEVVPTADFRFGGLVAEKPTFLDAVEELFCLQDRKRNSLPLPHEQGMSQVDHAERKRIAGEINTRLQEVRESLPGLPCDIAYDIARADFFTQHDLTLAGAKLKVPDAYMSMTFRDMGIRFNRLKNLLTK</sequence>
<dbReference type="EMBL" id="MHNK01000022">
    <property type="protein sequence ID" value="OGZ42774.1"/>
    <property type="molecule type" value="Genomic_DNA"/>
</dbReference>
<comment type="caution">
    <text evidence="1">The sequence shown here is derived from an EMBL/GenBank/DDBJ whole genome shotgun (WGS) entry which is preliminary data.</text>
</comment>
<protein>
    <submittedName>
        <fullName evidence="1">Uncharacterized protein</fullName>
    </submittedName>
</protein>
<accession>A0A1G2FXG4</accession>
<dbReference type="AlphaFoldDB" id="A0A1G2FXG4"/>
<gene>
    <name evidence="1" type="ORF">A2719_02025</name>
</gene>
<evidence type="ECO:0000313" key="1">
    <source>
        <dbReference type="EMBL" id="OGZ42774.1"/>
    </source>
</evidence>
<dbReference type="Proteomes" id="UP000177480">
    <property type="component" value="Unassembled WGS sequence"/>
</dbReference>
<evidence type="ECO:0000313" key="2">
    <source>
        <dbReference type="Proteomes" id="UP000177480"/>
    </source>
</evidence>
<name>A0A1G2FXG4_9BACT</name>
<proteinExistence type="predicted"/>